<dbReference type="Proteomes" id="UP000018948">
    <property type="component" value="Unassembled WGS sequence"/>
</dbReference>
<proteinExistence type="predicted"/>
<gene>
    <name evidence="1" type="ORF">F442_15573</name>
</gene>
<protein>
    <submittedName>
        <fullName evidence="1">Uncharacterized protein</fullName>
    </submittedName>
</protein>
<comment type="caution">
    <text evidence="1">The sequence shown here is derived from an EMBL/GenBank/DDBJ whole genome shotgun (WGS) entry which is preliminary data.</text>
</comment>
<organism evidence="1 2">
    <name type="scientific">Phytophthora nicotianae P10297</name>
    <dbReference type="NCBI Taxonomy" id="1317064"/>
    <lineage>
        <taxon>Eukaryota</taxon>
        <taxon>Sar</taxon>
        <taxon>Stramenopiles</taxon>
        <taxon>Oomycota</taxon>
        <taxon>Peronosporomycetes</taxon>
        <taxon>Peronosporales</taxon>
        <taxon>Peronosporaceae</taxon>
        <taxon>Phytophthora</taxon>
    </lineage>
</organism>
<sequence>MGAATYFVFASRCLTSSERDVFGWIVEQPTCSAPGVMVASRPDPCLPLSPSATLLMISSLGSTEKIVFVWAATSSTEAAGFAPSTTSRSMLARLVSKHSTSTPAFSKLCAIGKPILPRPMKPTALLEAAAPKHERISRYDRRTRGV</sequence>
<accession>W2YNK1</accession>
<evidence type="ECO:0000313" key="1">
    <source>
        <dbReference type="EMBL" id="ETP36536.1"/>
    </source>
</evidence>
<evidence type="ECO:0000313" key="2">
    <source>
        <dbReference type="Proteomes" id="UP000018948"/>
    </source>
</evidence>
<reference evidence="1 2" key="1">
    <citation type="submission" date="2013-11" db="EMBL/GenBank/DDBJ databases">
        <title>The Genome Sequence of Phytophthora parasitica P10297.</title>
        <authorList>
            <consortium name="The Broad Institute Genomics Platform"/>
            <person name="Russ C."/>
            <person name="Tyler B."/>
            <person name="Panabieres F."/>
            <person name="Shan W."/>
            <person name="Tripathy S."/>
            <person name="Grunwald N."/>
            <person name="Machado M."/>
            <person name="Johnson C.S."/>
            <person name="Walker B."/>
            <person name="Young S.K."/>
            <person name="Zeng Q."/>
            <person name="Gargeya S."/>
            <person name="Fitzgerald M."/>
            <person name="Haas B."/>
            <person name="Abouelleil A."/>
            <person name="Allen A.W."/>
            <person name="Alvarado L."/>
            <person name="Arachchi H.M."/>
            <person name="Berlin A.M."/>
            <person name="Chapman S.B."/>
            <person name="Gainer-Dewar J."/>
            <person name="Goldberg J."/>
            <person name="Griggs A."/>
            <person name="Gujja S."/>
            <person name="Hansen M."/>
            <person name="Howarth C."/>
            <person name="Imamovic A."/>
            <person name="Ireland A."/>
            <person name="Larimer J."/>
            <person name="McCowan C."/>
            <person name="Murphy C."/>
            <person name="Pearson M."/>
            <person name="Poon T.W."/>
            <person name="Priest M."/>
            <person name="Roberts A."/>
            <person name="Saif S."/>
            <person name="Shea T."/>
            <person name="Sisk P."/>
            <person name="Sykes S."/>
            <person name="Wortman J."/>
            <person name="Nusbaum C."/>
            <person name="Birren B."/>
        </authorList>
    </citation>
    <scope>NUCLEOTIDE SEQUENCE [LARGE SCALE GENOMIC DNA]</scope>
    <source>
        <strain evidence="1 2">P10297</strain>
    </source>
</reference>
<dbReference type="AlphaFoldDB" id="W2YNK1"/>
<name>W2YNK1_PHYNI</name>
<dbReference type="EMBL" id="ANIY01003293">
    <property type="protein sequence ID" value="ETP36536.1"/>
    <property type="molecule type" value="Genomic_DNA"/>
</dbReference>